<keyword evidence="3" id="KW-1185">Reference proteome</keyword>
<proteinExistence type="predicted"/>
<dbReference type="Pfam" id="PF10263">
    <property type="entry name" value="SprT-like"/>
    <property type="match status" value="1"/>
</dbReference>
<dbReference type="Proteomes" id="UP000321577">
    <property type="component" value="Unassembled WGS sequence"/>
</dbReference>
<dbReference type="PANTHER" id="PTHR38773:SF1">
    <property type="entry name" value="PROTEIN SPRT"/>
    <property type="match status" value="1"/>
</dbReference>
<evidence type="ECO:0000259" key="1">
    <source>
        <dbReference type="SMART" id="SM00731"/>
    </source>
</evidence>
<evidence type="ECO:0000313" key="2">
    <source>
        <dbReference type="EMBL" id="GEP43438.1"/>
    </source>
</evidence>
<dbReference type="OrthoDB" id="267364at2"/>
<feature type="domain" description="SprT-like" evidence="1">
    <location>
        <begin position="54"/>
        <end position="207"/>
    </location>
</feature>
<dbReference type="AlphaFoldDB" id="A0A512M9M1"/>
<reference evidence="2 3" key="1">
    <citation type="submission" date="2019-07" db="EMBL/GenBank/DDBJ databases">
        <title>Whole genome shotgun sequence of Brevifollis gellanilyticus NBRC 108608.</title>
        <authorList>
            <person name="Hosoyama A."/>
            <person name="Uohara A."/>
            <person name="Ohji S."/>
            <person name="Ichikawa N."/>
        </authorList>
    </citation>
    <scope>NUCLEOTIDE SEQUENCE [LARGE SCALE GENOMIC DNA]</scope>
    <source>
        <strain evidence="2 3">NBRC 108608</strain>
    </source>
</reference>
<protein>
    <recommendedName>
        <fullName evidence="1">SprT-like domain-containing protein</fullName>
    </recommendedName>
</protein>
<organism evidence="2 3">
    <name type="scientific">Brevifollis gellanilyticus</name>
    <dbReference type="NCBI Taxonomy" id="748831"/>
    <lineage>
        <taxon>Bacteria</taxon>
        <taxon>Pseudomonadati</taxon>
        <taxon>Verrucomicrobiota</taxon>
        <taxon>Verrucomicrobiia</taxon>
        <taxon>Verrucomicrobiales</taxon>
        <taxon>Verrucomicrobiaceae</taxon>
    </lineage>
</organism>
<gene>
    <name evidence="2" type="ORF">BGE01nite_27290</name>
</gene>
<dbReference type="PANTHER" id="PTHR38773">
    <property type="entry name" value="PROTEIN SPRT"/>
    <property type="match status" value="1"/>
</dbReference>
<dbReference type="InterPro" id="IPR006640">
    <property type="entry name" value="SprT-like_domain"/>
</dbReference>
<sequence length="220" mass="24945">MNFARKISQLFFDFNSQPAWEPVEGPLFDSSASAESDAATASGNEEIKELTQDATLTQVCQLLLEQIGLPGMAKVVHVFWNPRLRSTAGYASYPSWRIELNPRLREFEGQTERTLRHELAHLVAYHRAGRRRIEPHGSEWKTACADLGIPGESARHTLPLPRRQVSRNYIYACAHCGVIAQRVRKFRRGSACRKCCDAHNGGKYDTKYRFVLIEKAGKEK</sequence>
<dbReference type="GO" id="GO:0006950">
    <property type="term" value="P:response to stress"/>
    <property type="evidence" value="ECO:0007669"/>
    <property type="project" value="UniProtKB-ARBA"/>
</dbReference>
<dbReference type="SMART" id="SM00731">
    <property type="entry name" value="SprT"/>
    <property type="match status" value="1"/>
</dbReference>
<name>A0A512M9M1_9BACT</name>
<comment type="caution">
    <text evidence="2">The sequence shown here is derived from an EMBL/GenBank/DDBJ whole genome shotgun (WGS) entry which is preliminary data.</text>
</comment>
<evidence type="ECO:0000313" key="3">
    <source>
        <dbReference type="Proteomes" id="UP000321577"/>
    </source>
</evidence>
<dbReference type="EMBL" id="BKAG01000017">
    <property type="protein sequence ID" value="GEP43438.1"/>
    <property type="molecule type" value="Genomic_DNA"/>
</dbReference>
<dbReference type="RefSeq" id="WP_146851014.1">
    <property type="nucleotide sequence ID" value="NZ_BKAG01000017.1"/>
</dbReference>
<accession>A0A512M9M1</accession>